<name>A0A409VDX1_9AGAR</name>
<sequence>MTLAVDLLNPSAEYEAKQYKLKRLVQSPNSYFMDVKCPGQYIYPFLQNSIFILLRLLDHLNSCKTRFYRLFRHHHRLLARSNRCRLPIMHKRALPAHWWKGKTDRGYVALSAGKIKHGHFLLDLTAERMYVLILALFAKAIKFHYMLQNSSSVHALYYLCTYAYSSPIHAKITNMPCIHLSVSCHHAATCLFPCFITSLVIDCYAIRHPFLPNR</sequence>
<keyword evidence="2" id="KW-0689">Ribosomal protein</keyword>
<organism evidence="4 5">
    <name type="scientific">Panaeolus cyanescens</name>
    <dbReference type="NCBI Taxonomy" id="181874"/>
    <lineage>
        <taxon>Eukaryota</taxon>
        <taxon>Fungi</taxon>
        <taxon>Dikarya</taxon>
        <taxon>Basidiomycota</taxon>
        <taxon>Agaricomycotina</taxon>
        <taxon>Agaricomycetes</taxon>
        <taxon>Agaricomycetidae</taxon>
        <taxon>Agaricales</taxon>
        <taxon>Agaricineae</taxon>
        <taxon>Galeropsidaceae</taxon>
        <taxon>Panaeolus</taxon>
    </lineage>
</organism>
<evidence type="ECO:0000256" key="3">
    <source>
        <dbReference type="ARBA" id="ARBA00023274"/>
    </source>
</evidence>
<comment type="caution">
    <text evidence="4">The sequence shown here is derived from an EMBL/GenBank/DDBJ whole genome shotgun (WGS) entry which is preliminary data.</text>
</comment>
<dbReference type="PANTHER" id="PTHR11594">
    <property type="entry name" value="40S RIBOSOMAL PROTEIN S27"/>
    <property type="match status" value="1"/>
</dbReference>
<keyword evidence="5" id="KW-1185">Reference proteome</keyword>
<protein>
    <submittedName>
        <fullName evidence="4">Uncharacterized protein</fullName>
    </submittedName>
</protein>
<dbReference type="InterPro" id="IPR023407">
    <property type="entry name" value="Ribosomal_eS27_Zn-bd_dom_sf"/>
</dbReference>
<dbReference type="GO" id="GO:0003735">
    <property type="term" value="F:structural constituent of ribosome"/>
    <property type="evidence" value="ECO:0007669"/>
    <property type="project" value="InterPro"/>
</dbReference>
<dbReference type="EMBL" id="NHTK01006120">
    <property type="protein sequence ID" value="PPQ63530.1"/>
    <property type="molecule type" value="Genomic_DNA"/>
</dbReference>
<evidence type="ECO:0000256" key="2">
    <source>
        <dbReference type="ARBA" id="ARBA00022980"/>
    </source>
</evidence>
<reference evidence="4 5" key="1">
    <citation type="journal article" date="2018" name="Evol. Lett.">
        <title>Horizontal gene cluster transfer increased hallucinogenic mushroom diversity.</title>
        <authorList>
            <person name="Reynolds H.T."/>
            <person name="Vijayakumar V."/>
            <person name="Gluck-Thaler E."/>
            <person name="Korotkin H.B."/>
            <person name="Matheny P.B."/>
            <person name="Slot J.C."/>
        </authorList>
    </citation>
    <scope>NUCLEOTIDE SEQUENCE [LARGE SCALE GENOMIC DNA]</scope>
    <source>
        <strain evidence="4 5">2629</strain>
    </source>
</reference>
<dbReference type="GO" id="GO:1990904">
    <property type="term" value="C:ribonucleoprotein complex"/>
    <property type="evidence" value="ECO:0007669"/>
    <property type="project" value="UniProtKB-KW"/>
</dbReference>
<evidence type="ECO:0000313" key="4">
    <source>
        <dbReference type="EMBL" id="PPQ63530.1"/>
    </source>
</evidence>
<evidence type="ECO:0000313" key="5">
    <source>
        <dbReference type="Proteomes" id="UP000284842"/>
    </source>
</evidence>
<proteinExistence type="predicted"/>
<keyword evidence="3" id="KW-0687">Ribonucleoprotein</keyword>
<dbReference type="STRING" id="181874.A0A409VDX1"/>
<accession>A0A409VDX1</accession>
<dbReference type="InterPro" id="IPR000592">
    <property type="entry name" value="Ribosomal_eS27"/>
</dbReference>
<dbReference type="InParanoid" id="A0A409VDX1"/>
<dbReference type="GO" id="GO:0005840">
    <property type="term" value="C:ribosome"/>
    <property type="evidence" value="ECO:0007669"/>
    <property type="project" value="UniProtKB-KW"/>
</dbReference>
<dbReference type="Proteomes" id="UP000284842">
    <property type="component" value="Unassembled WGS sequence"/>
</dbReference>
<dbReference type="GO" id="GO:0006412">
    <property type="term" value="P:translation"/>
    <property type="evidence" value="ECO:0007669"/>
    <property type="project" value="InterPro"/>
</dbReference>
<dbReference type="OrthoDB" id="5567124at2759"/>
<dbReference type="Gene3D" id="2.20.25.100">
    <property type="entry name" value="Zn-binding ribosomal proteins"/>
    <property type="match status" value="1"/>
</dbReference>
<gene>
    <name evidence="4" type="ORF">CVT24_004758</name>
</gene>
<evidence type="ECO:0000256" key="1">
    <source>
        <dbReference type="ARBA" id="ARBA00022833"/>
    </source>
</evidence>
<dbReference type="AlphaFoldDB" id="A0A409VDX1"/>
<keyword evidence="1" id="KW-0862">Zinc</keyword>